<gene>
    <name evidence="2" type="ORF">L2764_14285</name>
</gene>
<dbReference type="InterPro" id="IPR013078">
    <property type="entry name" value="His_Pase_superF_clade-1"/>
</dbReference>
<protein>
    <submittedName>
        <fullName evidence="2">Histidine phosphatase family protein</fullName>
    </submittedName>
</protein>
<feature type="chain" id="PRO_5045605788" evidence="1">
    <location>
        <begin position="24"/>
        <end position="183"/>
    </location>
</feature>
<name>A0ABT0LD29_9GAMM</name>
<dbReference type="CDD" id="cd07067">
    <property type="entry name" value="HP_PGM_like"/>
    <property type="match status" value="1"/>
</dbReference>
<dbReference type="Pfam" id="PF00300">
    <property type="entry name" value="His_Phos_1"/>
    <property type="match status" value="1"/>
</dbReference>
<dbReference type="SUPFAM" id="SSF53254">
    <property type="entry name" value="Phosphoglycerate mutase-like"/>
    <property type="match status" value="1"/>
</dbReference>
<comment type="caution">
    <text evidence="2">The sequence shown here is derived from an EMBL/GenBank/DDBJ whole genome shotgun (WGS) entry which is preliminary data.</text>
</comment>
<evidence type="ECO:0000313" key="2">
    <source>
        <dbReference type="EMBL" id="MCL1125612.1"/>
    </source>
</evidence>
<feature type="signal peptide" evidence="1">
    <location>
        <begin position="1"/>
        <end position="23"/>
    </location>
</feature>
<dbReference type="EMBL" id="JAKIKS010000054">
    <property type="protein sequence ID" value="MCL1125612.1"/>
    <property type="molecule type" value="Genomic_DNA"/>
</dbReference>
<dbReference type="InterPro" id="IPR029033">
    <property type="entry name" value="His_PPase_superfam"/>
</dbReference>
<proteinExistence type="predicted"/>
<evidence type="ECO:0000313" key="3">
    <source>
        <dbReference type="Proteomes" id="UP001203423"/>
    </source>
</evidence>
<sequence>MKLLSPSCLAGLIFLLSTQIALADCLPNSLYLTRHAEKQDEKGNRDPNLSEQGQARALRIANMFEHININYLFSTPYHRTKQTLTPLSQSKNLAITEYDPREQDAFITQLKNNYCGQTLVIAGHSNTVPDMLQDLGIHFNVSIGKYRFKYQPSIILSEHEFGQMFFIRFDNDTPVLEILNSDS</sequence>
<reference evidence="2 3" key="1">
    <citation type="submission" date="2022-01" db="EMBL/GenBank/DDBJ databases">
        <title>Whole genome-based taxonomy of the Shewanellaceae.</title>
        <authorList>
            <person name="Martin-Rodriguez A.J."/>
        </authorList>
    </citation>
    <scope>NUCLEOTIDE SEQUENCE [LARGE SCALE GENOMIC DNA]</scope>
    <source>
        <strain evidence="2 3">DSM 17177</strain>
    </source>
</reference>
<dbReference type="Proteomes" id="UP001203423">
    <property type="component" value="Unassembled WGS sequence"/>
</dbReference>
<evidence type="ECO:0000256" key="1">
    <source>
        <dbReference type="SAM" id="SignalP"/>
    </source>
</evidence>
<keyword evidence="3" id="KW-1185">Reference proteome</keyword>
<dbReference type="Gene3D" id="3.40.50.1240">
    <property type="entry name" value="Phosphoglycerate mutase-like"/>
    <property type="match status" value="1"/>
</dbReference>
<accession>A0ABT0LD29</accession>
<dbReference type="RefSeq" id="WP_248940921.1">
    <property type="nucleotide sequence ID" value="NZ_JAKIKS010000054.1"/>
</dbReference>
<keyword evidence="1" id="KW-0732">Signal</keyword>
<organism evidence="2 3">
    <name type="scientific">Shewanella surugensis</name>
    <dbReference type="NCBI Taxonomy" id="212020"/>
    <lineage>
        <taxon>Bacteria</taxon>
        <taxon>Pseudomonadati</taxon>
        <taxon>Pseudomonadota</taxon>
        <taxon>Gammaproteobacteria</taxon>
        <taxon>Alteromonadales</taxon>
        <taxon>Shewanellaceae</taxon>
        <taxon>Shewanella</taxon>
    </lineage>
</organism>